<evidence type="ECO:0000313" key="4">
    <source>
        <dbReference type="Proteomes" id="UP000030140"/>
    </source>
</evidence>
<dbReference type="InterPro" id="IPR026341">
    <property type="entry name" value="T9SS_type_B"/>
</dbReference>
<dbReference type="Gene3D" id="2.60.40.10">
    <property type="entry name" value="Immunoglobulins"/>
    <property type="match status" value="1"/>
</dbReference>
<dbReference type="Pfam" id="PF19081">
    <property type="entry name" value="Ig_7"/>
    <property type="match status" value="1"/>
</dbReference>
<dbReference type="AlphaFoldDB" id="A0A0A2GX13"/>
<dbReference type="InterPro" id="IPR013783">
    <property type="entry name" value="Ig-like_fold"/>
</dbReference>
<dbReference type="NCBIfam" id="TIGR04131">
    <property type="entry name" value="Bac_Flav_CTERM"/>
    <property type="match status" value="1"/>
</dbReference>
<accession>A0A0A2GX13</accession>
<dbReference type="OrthoDB" id="1652165at2"/>
<gene>
    <name evidence="3" type="ORF">NV36_09710</name>
</gene>
<name>A0A0A2GX13_9FLAO</name>
<dbReference type="KEGG" id="ddo:I597_0814"/>
<dbReference type="Proteomes" id="UP000030140">
    <property type="component" value="Unassembled WGS sequence"/>
</dbReference>
<keyword evidence="1" id="KW-0732">Signal</keyword>
<feature type="signal peptide" evidence="1">
    <location>
        <begin position="1"/>
        <end position="21"/>
    </location>
</feature>
<feature type="domain" description="Ig-like" evidence="2">
    <location>
        <begin position="321"/>
        <end position="399"/>
    </location>
</feature>
<dbReference type="EMBL" id="JSAQ01000001">
    <property type="protein sequence ID" value="KGO07088.1"/>
    <property type="molecule type" value="Genomic_DNA"/>
</dbReference>
<dbReference type="RefSeq" id="WP_035326658.1">
    <property type="nucleotide sequence ID" value="NZ_CP015125.1"/>
</dbReference>
<dbReference type="InterPro" id="IPR044023">
    <property type="entry name" value="Ig_7"/>
</dbReference>
<protein>
    <recommendedName>
        <fullName evidence="2">Ig-like domain-containing protein</fullName>
    </recommendedName>
</protein>
<dbReference type="Pfam" id="PF13585">
    <property type="entry name" value="CHU_C"/>
    <property type="match status" value="1"/>
</dbReference>
<reference evidence="3 4" key="1">
    <citation type="submission" date="2014-10" db="EMBL/GenBank/DDBJ databases">
        <title>Draft genome sequence of the proteorhodopsin-containing marine bacterium Dokdonia donghaensis.</title>
        <authorList>
            <person name="Gomez-Consarnau L."/>
            <person name="Gonzalez J.M."/>
            <person name="Riedel T."/>
            <person name="Jaenicke S."/>
            <person name="Wagner-Doebler I."/>
            <person name="Fuhrman J.A."/>
        </authorList>
    </citation>
    <scope>NUCLEOTIDE SEQUENCE [LARGE SCALE GENOMIC DNA]</scope>
    <source>
        <strain evidence="3 4">DSW-1</strain>
    </source>
</reference>
<sequence>MNKSFYIFFTLLSLTTSISFGQLGFCSGDLGAPIFVEDFGTGTSNGPALSTDITSYTYVDSGPEDGFYTISSQMQQLGAFHIGPDHTPGDANGKAFIVNASFTADQFYQKTISGLCENTSYEFSAFLQNLYNINSAVCGGNGIPVNVRFQIWDSSDTALLASGDTGDIAGTANPIWTQYGLIFETQAGQNEVILRMINNGNGGCGNDLAIDDIVFRACGDVSTISSDISGEEDILICNNQNSFTTTLSVALSSAVFLQWEVSNDAINWTPIAGATNGSYTTPILNTTTYYRVNTATDIASIGNPLCSFLSEAYLIDFIDAPQAPLSNGNVNVCENQPLPPISVTVATGEDVQWYTSATSTEIIATGNSFTPASPGIYYAQSYVQGTECASLSRTPVTLLQLPAPVVTNQVEQRNICINQESIDLNAGITNVTYLWSTGATTPDITISNAGTYSVTMTNTAGCSVTKTFQVTGIASPLVANITTQGENIIIDVENEGTWEYSLNGSIYYTQPIFRNQPGGIKTIFVRNTSGCLPVIIPYYHYNIPTYFTPNDDGINDYFLLPDATYFDTSFIQVFNRYGKLIASGNGTTFTWDGRFNGKLLPPDDYWYVIEIDNKRITGHISLLL</sequence>
<organism evidence="3 4">
    <name type="scientific">Dokdonia donghaensis DSW-1</name>
    <dbReference type="NCBI Taxonomy" id="1300343"/>
    <lineage>
        <taxon>Bacteria</taxon>
        <taxon>Pseudomonadati</taxon>
        <taxon>Bacteroidota</taxon>
        <taxon>Flavobacteriia</taxon>
        <taxon>Flavobacteriales</taxon>
        <taxon>Flavobacteriaceae</taxon>
        <taxon>Dokdonia</taxon>
    </lineage>
</organism>
<feature type="chain" id="PRO_5001999368" description="Ig-like domain-containing protein" evidence="1">
    <location>
        <begin position="22"/>
        <end position="624"/>
    </location>
</feature>
<keyword evidence="4" id="KW-1185">Reference proteome</keyword>
<evidence type="ECO:0000259" key="2">
    <source>
        <dbReference type="Pfam" id="PF19081"/>
    </source>
</evidence>
<comment type="caution">
    <text evidence="3">The sequence shown here is derived from an EMBL/GenBank/DDBJ whole genome shotgun (WGS) entry which is preliminary data.</text>
</comment>
<proteinExistence type="predicted"/>
<evidence type="ECO:0000313" key="3">
    <source>
        <dbReference type="EMBL" id="KGO07088.1"/>
    </source>
</evidence>
<dbReference type="PATRIC" id="fig|1300343.5.peg.826"/>
<evidence type="ECO:0000256" key="1">
    <source>
        <dbReference type="SAM" id="SignalP"/>
    </source>
</evidence>